<feature type="domain" description="Glycosyltransferase GT-D fold" evidence="4">
    <location>
        <begin position="432"/>
        <end position="640"/>
    </location>
</feature>
<evidence type="ECO:0000256" key="2">
    <source>
        <dbReference type="ARBA" id="ARBA00022679"/>
    </source>
</evidence>
<dbReference type="AlphaFoldDB" id="A0A0R1UA68"/>
<dbReference type="NCBIfam" id="TIGR03728">
    <property type="entry name" value="glyco_access_1"/>
    <property type="match status" value="1"/>
</dbReference>
<dbReference type="Pfam" id="PF01501">
    <property type="entry name" value="Glyco_transf_8"/>
    <property type="match status" value="1"/>
</dbReference>
<dbReference type="STRING" id="1423763.FC46_GL000311"/>
<dbReference type="PANTHER" id="PTHR13778">
    <property type="entry name" value="GLYCOSYLTRANSFERASE 8 DOMAIN-CONTAINING PROTEIN"/>
    <property type="match status" value="1"/>
</dbReference>
<dbReference type="EMBL" id="AZFM01000013">
    <property type="protein sequence ID" value="KRL90209.1"/>
    <property type="molecule type" value="Genomic_DNA"/>
</dbReference>
<proteinExistence type="predicted"/>
<gene>
    <name evidence="5" type="ORF">FC46_GL000311</name>
</gene>
<dbReference type="SUPFAM" id="SSF53448">
    <property type="entry name" value="Nucleotide-diphospho-sugar transferases"/>
    <property type="match status" value="1"/>
</dbReference>
<evidence type="ECO:0000259" key="4">
    <source>
        <dbReference type="Pfam" id="PF08759"/>
    </source>
</evidence>
<protein>
    <recommendedName>
        <fullName evidence="4">Glycosyltransferase GT-D fold domain-containing protein</fullName>
    </recommendedName>
</protein>
<name>A0A0R1UA68_9LACO</name>
<keyword evidence="2" id="KW-0808">Transferase</keyword>
<dbReference type="GO" id="GO:0046872">
    <property type="term" value="F:metal ion binding"/>
    <property type="evidence" value="ECO:0007669"/>
    <property type="project" value="UniProtKB-KW"/>
</dbReference>
<keyword evidence="1" id="KW-0328">Glycosyltransferase</keyword>
<dbReference type="InterPro" id="IPR002495">
    <property type="entry name" value="Glyco_trans_8"/>
</dbReference>
<sequence length="664" mass="77250">MKIMKTIALGADYKYLNNAETTIKSILWNNDDVKIYLLNFDIPQEWFVRVNQYAKQMGAEIVDAKFNPDLLEDVVVSWHHINLLSYARCLIPMLVPEDKVLYLDSDTIVVHSLNDLFKYDFDDNKLLGVRDFYIEEKFELNTGVILMNNKELKKDPNLTKKLLNLGAEKNLSNGDQTVFNNYFKGEIGELPLEYNDQVGFDLLIGMQDRQDVLDKINSIKNPVIVHYVTADKPFNFLSSVRMREDWWHYHFLEWSEIVNKWANFDRSEIHDPHFDLTTYTLTNTDDIKFIEKLAQKLPNIKFVIGAYTEMSHVLKALLKYPNIQLDQSSTNWRVDHEIKNTDIYLDINDQSGKIDNILNQIDKQGKPILTFENVKTESFDNYYQVFSDDDVDEMIDAISMLADWKKFDEKIRIMNCDQSIAYLLKKRSSVVNLGESEFRLMNGENIAYQDYDPSLARRLKLLMTRGSDKRLAVGLPDIFGNKLSDAFLKYTNLFKDIADKDNFYISTFISRPYIDLADKSKSATYFDKLKELWQDKDILIVEGELTRSGEGNDLFNNAKSIKRIICPSHNAFAKLNEIEDAIRENCQGRLVLLMLGPTAKVVVDDLLDLHQQMIDIGEYEWFKMGVDHKVKLQNKHTAEFNFDQDIDLPDDPEFDAEICARIEK</sequence>
<comment type="caution">
    <text evidence="5">The sequence shown here is derived from an EMBL/GenBank/DDBJ whole genome shotgun (WGS) entry which is preliminary data.</text>
</comment>
<dbReference type="GO" id="GO:0016757">
    <property type="term" value="F:glycosyltransferase activity"/>
    <property type="evidence" value="ECO:0007669"/>
    <property type="project" value="UniProtKB-KW"/>
</dbReference>
<dbReference type="PANTHER" id="PTHR13778:SF47">
    <property type="entry name" value="LIPOPOLYSACCHARIDE 1,3-GALACTOSYLTRANSFERASE"/>
    <property type="match status" value="1"/>
</dbReference>
<dbReference type="Pfam" id="PF08759">
    <property type="entry name" value="GT-D"/>
    <property type="match status" value="1"/>
</dbReference>
<dbReference type="InterPro" id="IPR014869">
    <property type="entry name" value="GT-D"/>
</dbReference>
<dbReference type="InterPro" id="IPR029044">
    <property type="entry name" value="Nucleotide-diphossugar_trans"/>
</dbReference>
<accession>A0A0R1UA68</accession>
<organism evidence="5 6">
    <name type="scientific">Lactobacillus kalixensis DSM 16043</name>
    <dbReference type="NCBI Taxonomy" id="1423763"/>
    <lineage>
        <taxon>Bacteria</taxon>
        <taxon>Bacillati</taxon>
        <taxon>Bacillota</taxon>
        <taxon>Bacilli</taxon>
        <taxon>Lactobacillales</taxon>
        <taxon>Lactobacillaceae</taxon>
        <taxon>Lactobacillus</taxon>
    </lineage>
</organism>
<dbReference type="PATRIC" id="fig|1423763.3.peg.316"/>
<dbReference type="Proteomes" id="UP000051036">
    <property type="component" value="Unassembled WGS sequence"/>
</dbReference>
<dbReference type="CDD" id="cd04194">
    <property type="entry name" value="GT8_A4GalT_like"/>
    <property type="match status" value="1"/>
</dbReference>
<keyword evidence="3" id="KW-0479">Metal-binding</keyword>
<reference evidence="5 6" key="1">
    <citation type="journal article" date="2015" name="Genome Announc.">
        <title>Expanding the biotechnology potential of lactobacilli through comparative genomics of 213 strains and associated genera.</title>
        <authorList>
            <person name="Sun Z."/>
            <person name="Harris H.M."/>
            <person name="McCann A."/>
            <person name="Guo C."/>
            <person name="Argimon S."/>
            <person name="Zhang W."/>
            <person name="Yang X."/>
            <person name="Jeffery I.B."/>
            <person name="Cooney J.C."/>
            <person name="Kagawa T.F."/>
            <person name="Liu W."/>
            <person name="Song Y."/>
            <person name="Salvetti E."/>
            <person name="Wrobel A."/>
            <person name="Rasinkangas P."/>
            <person name="Parkhill J."/>
            <person name="Rea M.C."/>
            <person name="O'Sullivan O."/>
            <person name="Ritari J."/>
            <person name="Douillard F.P."/>
            <person name="Paul Ross R."/>
            <person name="Yang R."/>
            <person name="Briner A.E."/>
            <person name="Felis G.E."/>
            <person name="de Vos W.M."/>
            <person name="Barrangou R."/>
            <person name="Klaenhammer T.R."/>
            <person name="Caufield P.W."/>
            <person name="Cui Y."/>
            <person name="Zhang H."/>
            <person name="O'Toole P.W."/>
        </authorList>
    </citation>
    <scope>NUCLEOTIDE SEQUENCE [LARGE SCALE GENOMIC DNA]</scope>
    <source>
        <strain evidence="5 6">DSM 16043</strain>
    </source>
</reference>
<dbReference type="Gene3D" id="3.90.550.10">
    <property type="entry name" value="Spore Coat Polysaccharide Biosynthesis Protein SpsA, Chain A"/>
    <property type="match status" value="1"/>
</dbReference>
<dbReference type="InterPro" id="IPR050748">
    <property type="entry name" value="Glycosyltrans_8_dom-fam"/>
</dbReference>
<evidence type="ECO:0000313" key="5">
    <source>
        <dbReference type="EMBL" id="KRL90209.1"/>
    </source>
</evidence>
<keyword evidence="6" id="KW-1185">Reference proteome</keyword>
<evidence type="ECO:0000256" key="3">
    <source>
        <dbReference type="ARBA" id="ARBA00022723"/>
    </source>
</evidence>
<evidence type="ECO:0000313" key="6">
    <source>
        <dbReference type="Proteomes" id="UP000051036"/>
    </source>
</evidence>
<evidence type="ECO:0000256" key="1">
    <source>
        <dbReference type="ARBA" id="ARBA00022676"/>
    </source>
</evidence>